<feature type="region of interest" description="Disordered" evidence="1">
    <location>
        <begin position="218"/>
        <end position="238"/>
    </location>
</feature>
<accession>A0A812DKS4</accession>
<evidence type="ECO:0000256" key="1">
    <source>
        <dbReference type="SAM" id="MobiDB-lite"/>
    </source>
</evidence>
<feature type="compositionally biased region" description="Low complexity" evidence="1">
    <location>
        <begin position="94"/>
        <end position="105"/>
    </location>
</feature>
<proteinExistence type="predicted"/>
<feature type="region of interest" description="Disordered" evidence="1">
    <location>
        <begin position="94"/>
        <end position="129"/>
    </location>
</feature>
<evidence type="ECO:0000313" key="2">
    <source>
        <dbReference type="EMBL" id="CAE1303239.1"/>
    </source>
</evidence>
<keyword evidence="3" id="KW-1185">Reference proteome</keyword>
<feature type="region of interest" description="Disordered" evidence="1">
    <location>
        <begin position="148"/>
        <end position="169"/>
    </location>
</feature>
<comment type="caution">
    <text evidence="2">The sequence shown here is derived from an EMBL/GenBank/DDBJ whole genome shotgun (WGS) entry which is preliminary data.</text>
</comment>
<dbReference type="AlphaFoldDB" id="A0A812DKS4"/>
<organism evidence="2 3">
    <name type="scientific">Acanthosepion pharaonis</name>
    <name type="common">Pharaoh cuttlefish</name>
    <name type="synonym">Sepia pharaonis</name>
    <dbReference type="NCBI Taxonomy" id="158019"/>
    <lineage>
        <taxon>Eukaryota</taxon>
        <taxon>Metazoa</taxon>
        <taxon>Spiralia</taxon>
        <taxon>Lophotrochozoa</taxon>
        <taxon>Mollusca</taxon>
        <taxon>Cephalopoda</taxon>
        <taxon>Coleoidea</taxon>
        <taxon>Decapodiformes</taxon>
        <taxon>Sepiida</taxon>
        <taxon>Sepiina</taxon>
        <taxon>Sepiidae</taxon>
        <taxon>Acanthosepion</taxon>
    </lineage>
</organism>
<evidence type="ECO:0000313" key="3">
    <source>
        <dbReference type="Proteomes" id="UP000597762"/>
    </source>
</evidence>
<feature type="compositionally biased region" description="Basic residues" evidence="1">
    <location>
        <begin position="228"/>
        <end position="238"/>
    </location>
</feature>
<reference evidence="2" key="1">
    <citation type="submission" date="2021-01" db="EMBL/GenBank/DDBJ databases">
        <authorList>
            <person name="Li R."/>
            <person name="Bekaert M."/>
        </authorList>
    </citation>
    <scope>NUCLEOTIDE SEQUENCE</scope>
    <source>
        <strain evidence="2">Farmed</strain>
    </source>
</reference>
<name>A0A812DKS4_ACAPH</name>
<sequence length="238" mass="26035">MRAIDVQDRHAIDGRGLVGARAPAVDHVIGTDDQRDIDRPEIVVDLVHVEDQVMGTPASASSTFIWPGIRPATGWMANFTSTLAARSSLTSSVRASAAHGLPPSHSRGRSPRSPNSAWLRRTGAGGARPGFTEVAEQHIGQAAVHRLGHQQRQQRAGRAHNHARDHQRGVAQRIALQPDRQPVKGIVERDDHRHVGAADQQGSWRCRTAAPWRRIRRSAMAPALGRSRPAHPARARRE</sequence>
<dbReference type="EMBL" id="CAHIKZ030003695">
    <property type="protein sequence ID" value="CAE1303239.1"/>
    <property type="molecule type" value="Genomic_DNA"/>
</dbReference>
<gene>
    <name evidence="2" type="ORF">SPHA_55461</name>
</gene>
<protein>
    <submittedName>
        <fullName evidence="2">Uncharacterized protein</fullName>
    </submittedName>
</protein>
<dbReference type="Proteomes" id="UP000597762">
    <property type="component" value="Unassembled WGS sequence"/>
</dbReference>